<evidence type="ECO:0000259" key="7">
    <source>
        <dbReference type="SMART" id="SM01340"/>
    </source>
</evidence>
<dbReference type="EMBL" id="QEAM01000437">
    <property type="protein sequence ID" value="TPX39872.1"/>
    <property type="molecule type" value="Genomic_DNA"/>
</dbReference>
<dbReference type="PROSITE" id="PS00058">
    <property type="entry name" value="DNA_MISMATCH_REPAIR_1"/>
    <property type="match status" value="1"/>
</dbReference>
<dbReference type="FunFam" id="3.30.230.10:FF:000014">
    <property type="entry name" value="DNA mismatch repair protein Mlh1"/>
    <property type="match status" value="1"/>
</dbReference>
<dbReference type="InterPro" id="IPR013507">
    <property type="entry name" value="DNA_mismatch_S5_2-like"/>
</dbReference>
<evidence type="ECO:0000256" key="6">
    <source>
        <dbReference type="SAM" id="MobiDB-lite"/>
    </source>
</evidence>
<comment type="caution">
    <text evidence="8">The sequence shown here is derived from an EMBL/GenBank/DDBJ whole genome shotgun (WGS) entry which is preliminary data.</text>
</comment>
<evidence type="ECO:0000256" key="4">
    <source>
        <dbReference type="ARBA" id="ARBA00023204"/>
    </source>
</evidence>
<evidence type="ECO:0000256" key="2">
    <source>
        <dbReference type="ARBA" id="ARBA00006082"/>
    </source>
</evidence>
<dbReference type="Pfam" id="PF16413">
    <property type="entry name" value="Mlh1_C"/>
    <property type="match status" value="1"/>
</dbReference>
<comment type="subcellular location">
    <subcellularLocation>
        <location evidence="1">Nucleus</location>
    </subcellularLocation>
</comment>
<dbReference type="SUPFAM" id="SSF55874">
    <property type="entry name" value="ATPase domain of HSP90 chaperone/DNA topoisomerase II/histidine kinase"/>
    <property type="match status" value="1"/>
</dbReference>
<dbReference type="GO" id="GO:0030983">
    <property type="term" value="F:mismatched DNA binding"/>
    <property type="evidence" value="ECO:0007669"/>
    <property type="project" value="InterPro"/>
</dbReference>
<dbReference type="Pfam" id="PF01119">
    <property type="entry name" value="DNA_mis_repair"/>
    <property type="match status" value="1"/>
</dbReference>
<dbReference type="AlphaFoldDB" id="A0A507CJE8"/>
<protein>
    <recommendedName>
        <fullName evidence="7">DNA mismatch repair protein S5 domain-containing protein</fullName>
    </recommendedName>
</protein>
<dbReference type="OrthoDB" id="10263226at2759"/>
<dbReference type="InterPro" id="IPR038973">
    <property type="entry name" value="MutL/Mlh/Pms-like"/>
</dbReference>
<feature type="domain" description="DNA mismatch repair protein S5" evidence="7">
    <location>
        <begin position="236"/>
        <end position="355"/>
    </location>
</feature>
<feature type="region of interest" description="Disordered" evidence="6">
    <location>
        <begin position="705"/>
        <end position="732"/>
    </location>
</feature>
<dbReference type="InterPro" id="IPR020568">
    <property type="entry name" value="Ribosomal_Su5_D2-typ_SF"/>
</dbReference>
<dbReference type="Proteomes" id="UP000320475">
    <property type="component" value="Unassembled WGS sequence"/>
</dbReference>
<dbReference type="InterPro" id="IPR032189">
    <property type="entry name" value="Mlh1_C"/>
</dbReference>
<dbReference type="GO" id="GO:0032389">
    <property type="term" value="C:MutLalpha complex"/>
    <property type="evidence" value="ECO:0007669"/>
    <property type="project" value="TreeGrafter"/>
</dbReference>
<dbReference type="Pfam" id="PF13589">
    <property type="entry name" value="HATPase_c_3"/>
    <property type="match status" value="1"/>
</dbReference>
<keyword evidence="4" id="KW-0234">DNA repair</keyword>
<evidence type="ECO:0000256" key="5">
    <source>
        <dbReference type="ARBA" id="ARBA00023242"/>
    </source>
</evidence>
<reference evidence="8 9" key="1">
    <citation type="journal article" date="2019" name="Sci. Rep.">
        <title>Comparative genomics of chytrid fungi reveal insights into the obligate biotrophic and pathogenic lifestyle of Synchytrium endobioticum.</title>
        <authorList>
            <person name="van de Vossenberg B.T.L.H."/>
            <person name="Warris S."/>
            <person name="Nguyen H.D.T."/>
            <person name="van Gent-Pelzer M.P.E."/>
            <person name="Joly D.L."/>
            <person name="van de Geest H.C."/>
            <person name="Bonants P.J.M."/>
            <person name="Smith D.S."/>
            <person name="Levesque C.A."/>
            <person name="van der Lee T.A.J."/>
        </authorList>
    </citation>
    <scope>NUCLEOTIDE SEQUENCE [LARGE SCALE GENOMIC DNA]</scope>
    <source>
        <strain evidence="8 9">LEV6574</strain>
    </source>
</reference>
<dbReference type="GO" id="GO:0016887">
    <property type="term" value="F:ATP hydrolysis activity"/>
    <property type="evidence" value="ECO:0007669"/>
    <property type="project" value="InterPro"/>
</dbReference>
<gene>
    <name evidence="8" type="ORF">SeLEV6574_g06939</name>
</gene>
<keyword evidence="5" id="KW-0539">Nucleus</keyword>
<dbReference type="FunFam" id="3.30.565.10:FF:000109">
    <property type="entry name" value="Related to MLH1-DNA mismatch repair protein"/>
    <property type="match status" value="1"/>
</dbReference>
<dbReference type="InterPro" id="IPR014721">
    <property type="entry name" value="Ribsml_uS5_D2-typ_fold_subgr"/>
</dbReference>
<evidence type="ECO:0000313" key="9">
    <source>
        <dbReference type="Proteomes" id="UP000320475"/>
    </source>
</evidence>
<dbReference type="Gene3D" id="3.30.230.10">
    <property type="match status" value="1"/>
</dbReference>
<dbReference type="NCBIfam" id="TIGR00585">
    <property type="entry name" value="mutl"/>
    <property type="match status" value="1"/>
</dbReference>
<dbReference type="Gene3D" id="3.30.565.10">
    <property type="entry name" value="Histidine kinase-like ATPase, C-terminal domain"/>
    <property type="match status" value="1"/>
</dbReference>
<dbReference type="InterPro" id="IPR002099">
    <property type="entry name" value="MutL/Mlh/PMS"/>
</dbReference>
<evidence type="ECO:0000256" key="3">
    <source>
        <dbReference type="ARBA" id="ARBA00022763"/>
    </source>
</evidence>
<comment type="similarity">
    <text evidence="2">Belongs to the DNA mismatch repair MutL/HexB family.</text>
</comment>
<proteinExistence type="inferred from homology"/>
<dbReference type="VEuPathDB" id="FungiDB:SeMB42_g07284"/>
<dbReference type="SUPFAM" id="SSF54211">
    <property type="entry name" value="Ribosomal protein S5 domain 2-like"/>
    <property type="match status" value="1"/>
</dbReference>
<dbReference type="GO" id="GO:0006298">
    <property type="term" value="P:mismatch repair"/>
    <property type="evidence" value="ECO:0007669"/>
    <property type="project" value="InterPro"/>
</dbReference>
<dbReference type="CDD" id="cd03483">
    <property type="entry name" value="MutL_Trans_MLH1"/>
    <property type="match status" value="1"/>
</dbReference>
<dbReference type="InterPro" id="IPR036890">
    <property type="entry name" value="HATPase_C_sf"/>
</dbReference>
<name>A0A507CJE8_9FUNG</name>
<dbReference type="PANTHER" id="PTHR10073">
    <property type="entry name" value="DNA MISMATCH REPAIR PROTEIN MLH, PMS, MUTL"/>
    <property type="match status" value="1"/>
</dbReference>
<dbReference type="GO" id="GO:0005524">
    <property type="term" value="F:ATP binding"/>
    <property type="evidence" value="ECO:0007669"/>
    <property type="project" value="InterPro"/>
</dbReference>
<dbReference type="SMART" id="SM01340">
    <property type="entry name" value="DNA_mis_repair"/>
    <property type="match status" value="1"/>
</dbReference>
<dbReference type="CDD" id="cd16926">
    <property type="entry name" value="HATPase_MutL-MLH-PMS-like"/>
    <property type="match status" value="1"/>
</dbReference>
<dbReference type="GO" id="GO:0140664">
    <property type="term" value="F:ATP-dependent DNA damage sensor activity"/>
    <property type="evidence" value="ECO:0007669"/>
    <property type="project" value="InterPro"/>
</dbReference>
<dbReference type="InterPro" id="IPR014762">
    <property type="entry name" value="DNA_mismatch_repair_CS"/>
</dbReference>
<sequence length="784" mass="87770">MTTPGDAAGADVDASRPLPKIRRLDENVINRIAAGEIIQRPANAIKELIENCLDASSTSINIIIKDGGLKILQIQDNGHGISLEDLPIVCERFTTSKLRQFEDLEKIETFGFRGEALASISHVAHVTITSRTRGSACAYRGCYADGKLVSPKPGASVDPKPVAGNVGTTITIEDLFFNMDVRRKAIKNSSEEYNRIVDIVQKYAIHNSGVSFTCKKHGSNAGDVHTATGATVIDNIRYVYGVQLAKELLDFKHENEVLEFSAAGYISNANYHQKKMIFLLFINHRLVDSNSIKRALETMYAKYLPKGQHPFVYVSLMVKPQNVDVNVHPTKREVHLLREDKITEILNEALEDRLASANASRTYYTQTLLPGASVAKTTADELAEVRKSASKVPEHKMVRTDAKTRTLDAFITTVTTPNAKSRITQKATTSSTTAPSATAMVPKAHVATAKQVNSGMRKRPRDDDDLFEDEGNAPVRIDRSDDEMEFAAVPQSSNPAPATGKRQYTDVRLISVLELRNEVKRTIHQGLTELFRHHTFVGCIDEGRALFQYQTGLYMVNYQEASCELFYQLILRVFSNFGFIRLATPLRIFDLVMVGLDEEEKIGQVLDEHGVSKVDVAKRIVKTLVDRRVMLLEYFSFKVSEEGELEALPALLKGYVPNFDKLPLFFVRCQSEVTWETEKECFETLSRELSLLYAVEPPAGLFTRRRSSARDHSNDSNVMEIDGKAGSNGKDDEDEARKQYMWTVEHVIFPAFRTFFQVPNSFVDNGAIVKLATLSDLYKVFERC</sequence>
<keyword evidence="3" id="KW-0227">DNA damage</keyword>
<evidence type="ECO:0000313" key="8">
    <source>
        <dbReference type="EMBL" id="TPX39872.1"/>
    </source>
</evidence>
<evidence type="ECO:0000256" key="1">
    <source>
        <dbReference type="ARBA" id="ARBA00004123"/>
    </source>
</evidence>
<dbReference type="PANTHER" id="PTHR10073:SF12">
    <property type="entry name" value="DNA MISMATCH REPAIR PROTEIN MLH1"/>
    <property type="match status" value="1"/>
</dbReference>
<feature type="region of interest" description="Disordered" evidence="6">
    <location>
        <begin position="450"/>
        <end position="474"/>
    </location>
</feature>
<accession>A0A507CJE8</accession>
<organism evidence="8 9">
    <name type="scientific">Synchytrium endobioticum</name>
    <dbReference type="NCBI Taxonomy" id="286115"/>
    <lineage>
        <taxon>Eukaryota</taxon>
        <taxon>Fungi</taxon>
        <taxon>Fungi incertae sedis</taxon>
        <taxon>Chytridiomycota</taxon>
        <taxon>Chytridiomycota incertae sedis</taxon>
        <taxon>Chytridiomycetes</taxon>
        <taxon>Synchytriales</taxon>
        <taxon>Synchytriaceae</taxon>
        <taxon>Synchytrium</taxon>
    </lineage>
</organism>